<dbReference type="Gene3D" id="2.60.120.260">
    <property type="entry name" value="Galactose-binding domain-like"/>
    <property type="match status" value="2"/>
</dbReference>
<evidence type="ECO:0000256" key="1">
    <source>
        <dbReference type="SAM" id="MobiDB-lite"/>
    </source>
</evidence>
<feature type="compositionally biased region" description="Basic and acidic residues" evidence="1">
    <location>
        <begin position="604"/>
        <end position="621"/>
    </location>
</feature>
<feature type="region of interest" description="Disordered" evidence="1">
    <location>
        <begin position="1"/>
        <end position="37"/>
    </location>
</feature>
<dbReference type="Proteomes" id="UP000613580">
    <property type="component" value="Unassembled WGS sequence"/>
</dbReference>
<accession>A0A8H6SWK8</accession>
<keyword evidence="2" id="KW-0812">Transmembrane</keyword>
<sequence>MGQEGTEEGGRARHKLVGRKHEDVTEPKTNLPSNHHLLGGRSPLITGGCLALDGMAVVVQSSVNDTSPTIFYSPIGDPLGQPDLVGGWAPHWTVPGFSSASIGAVGSGLSSHLTSLDGASLSLSFSGTGIQLFGNVTAASYSIAIDGQTANISSSADLSKNILFDVQGIANSNHTLSFVAHIPDSQGSIVQFSSAIVSTPPSPNIPISDFFESVLPEDAWTYQGRWTFANGSEQSTNAGDKATLQFMGTAFQLRGTSSPNAGNYSVTLDNITSTYNAQSSFTESDTLLFYASGLDANRMHHIEINNTGGASLILPTQGAVVFALSPNTTSVTSAAGSGSTASTSQSGLPSGTIAALALAGVLIFLFAAGALIFLLIYRPYKRRQRLLHQTPKIDSLNEEAASVLVVDVAPDALEAKAVYDRVGDYGGPSRDRNSRRSGFARWKEEVEGGRLGSWGRGALGIAFRHSDSSGGRETSASSNDYDLGSPSDGYKSSSSSNARYSPRAKGKGRESGVRWPLRRDKSLSPRYTIDLPLDEPPPPPQAGPSNAAHRDERSMISSLSYMSSPSLSPGTIPLRGTITPSPPPEPRRPTPPSQMPIPPPADPPRQDDRGSVREYDVDDSHSIIGDGAARIALRSLSPRTSENEGASPPKQRRTRKRSKEKQQPEQPAGELFLRATSPFQVDFNGAEKRLSGQSRVHFESGSTKSKSESAPALPAQARHLQEISFLDFTSSSEGSMMTRERSQEFSVSSRSFGPKSHWSIGTSAPEVSQPRSRWSTTTAPSSEAHHQTETTNGSSSDSALFPFPVSLPASPHHPTGTFIPPLPMHVPGANRDSSAQSSASLNAHPVDLVSEGPTSPTDSYPMSVSDIHFRQSDSEEQHGSRQTSGSHPPLPAPLPGPSEQPQQQSYIVQRVTGSPATPTPSATLFTTTTGTPPRS</sequence>
<feature type="compositionally biased region" description="Basic residues" evidence="1">
    <location>
        <begin position="650"/>
        <end position="659"/>
    </location>
</feature>
<dbReference type="AlphaFoldDB" id="A0A8H6SWK8"/>
<dbReference type="EMBL" id="JACAZE010000009">
    <property type="protein sequence ID" value="KAF7306011.1"/>
    <property type="molecule type" value="Genomic_DNA"/>
</dbReference>
<feature type="compositionally biased region" description="Polar residues" evidence="1">
    <location>
        <begin position="468"/>
        <end position="480"/>
    </location>
</feature>
<gene>
    <name evidence="3" type="ORF">HMN09_00755600</name>
</gene>
<feature type="transmembrane region" description="Helical" evidence="2">
    <location>
        <begin position="353"/>
        <end position="377"/>
    </location>
</feature>
<keyword evidence="2" id="KW-0472">Membrane</keyword>
<evidence type="ECO:0000256" key="2">
    <source>
        <dbReference type="SAM" id="Phobius"/>
    </source>
</evidence>
<evidence type="ECO:0000313" key="3">
    <source>
        <dbReference type="EMBL" id="KAF7306011.1"/>
    </source>
</evidence>
<dbReference type="OrthoDB" id="2576334at2759"/>
<feature type="compositionally biased region" description="Polar residues" evidence="1">
    <location>
        <begin position="831"/>
        <end position="841"/>
    </location>
</feature>
<organism evidence="3 4">
    <name type="scientific">Mycena chlorophos</name>
    <name type="common">Agaric fungus</name>
    <name type="synonym">Agaricus chlorophos</name>
    <dbReference type="NCBI Taxonomy" id="658473"/>
    <lineage>
        <taxon>Eukaryota</taxon>
        <taxon>Fungi</taxon>
        <taxon>Dikarya</taxon>
        <taxon>Basidiomycota</taxon>
        <taxon>Agaricomycotina</taxon>
        <taxon>Agaricomycetes</taxon>
        <taxon>Agaricomycetidae</taxon>
        <taxon>Agaricales</taxon>
        <taxon>Marasmiineae</taxon>
        <taxon>Mycenaceae</taxon>
        <taxon>Mycena</taxon>
    </lineage>
</organism>
<keyword evidence="4" id="KW-1185">Reference proteome</keyword>
<reference evidence="3" key="1">
    <citation type="submission" date="2020-05" db="EMBL/GenBank/DDBJ databases">
        <title>Mycena genomes resolve the evolution of fungal bioluminescence.</title>
        <authorList>
            <person name="Tsai I.J."/>
        </authorList>
    </citation>
    <scope>NUCLEOTIDE SEQUENCE</scope>
    <source>
        <strain evidence="3">110903Hualien_Pintung</strain>
    </source>
</reference>
<feature type="compositionally biased region" description="Low complexity" evidence="1">
    <location>
        <begin position="485"/>
        <end position="496"/>
    </location>
</feature>
<feature type="compositionally biased region" description="Basic and acidic residues" evidence="1">
    <location>
        <begin position="507"/>
        <end position="523"/>
    </location>
</feature>
<feature type="compositionally biased region" description="Polar residues" evidence="1">
    <location>
        <begin position="852"/>
        <end position="862"/>
    </location>
</feature>
<feature type="region of interest" description="Disordered" evidence="1">
    <location>
        <begin position="465"/>
        <end position="935"/>
    </location>
</feature>
<comment type="caution">
    <text evidence="3">The sequence shown here is derived from an EMBL/GenBank/DDBJ whole genome shotgun (WGS) entry which is preliminary data.</text>
</comment>
<protein>
    <recommendedName>
        <fullName evidence="5">Transmembrane protein</fullName>
    </recommendedName>
</protein>
<proteinExistence type="predicted"/>
<evidence type="ECO:0000313" key="4">
    <source>
        <dbReference type="Proteomes" id="UP000613580"/>
    </source>
</evidence>
<keyword evidence="2" id="KW-1133">Transmembrane helix</keyword>
<evidence type="ECO:0008006" key="5">
    <source>
        <dbReference type="Google" id="ProtNLM"/>
    </source>
</evidence>
<feature type="compositionally biased region" description="Low complexity" evidence="1">
    <location>
        <begin position="555"/>
        <end position="569"/>
    </location>
</feature>
<feature type="compositionally biased region" description="Pro residues" evidence="1">
    <location>
        <begin position="888"/>
        <end position="898"/>
    </location>
</feature>
<feature type="compositionally biased region" description="Pro residues" evidence="1">
    <location>
        <begin position="580"/>
        <end position="603"/>
    </location>
</feature>
<feature type="compositionally biased region" description="Low complexity" evidence="1">
    <location>
        <begin position="912"/>
        <end position="935"/>
    </location>
</feature>
<feature type="compositionally biased region" description="Basic and acidic residues" evidence="1">
    <location>
        <begin position="867"/>
        <end position="879"/>
    </location>
</feature>
<feature type="compositionally biased region" description="Polar residues" evidence="1">
    <location>
        <begin position="759"/>
        <end position="781"/>
    </location>
</feature>
<feature type="compositionally biased region" description="Polar residues" evidence="1">
    <location>
        <begin position="789"/>
        <end position="798"/>
    </location>
</feature>
<name>A0A8H6SWK8_MYCCL</name>